<feature type="region of interest" description="Disordered" evidence="13">
    <location>
        <begin position="75"/>
        <end position="97"/>
    </location>
</feature>
<sequence>MTSYYPLRHALCMMLGPLRVYPQAPTPDTNKQGKPSHSLPPSGSPAETQGHAALTEDEQLKRSAHEVALMRLQLSEKQEEARRHQSKAEELRHEVHTSRAQLMTSQNATEDITTDLTRQYKLMQTQLMSKITALQDKEKLLTDQLGAEATQQALDDVKAQASRAIREKDDKIAQLTQRIESMETAYENVLNEALDSMASRVEEARDKWEVDSYVVQQRNKDVLMEFGLSHVAI</sequence>
<dbReference type="STRING" id="81824.A9V4A8"/>
<keyword evidence="5" id="KW-0282">Flagellum</keyword>
<dbReference type="EMBL" id="CH991558">
    <property type="protein sequence ID" value="EDQ87677.1"/>
    <property type="molecule type" value="Genomic_DNA"/>
</dbReference>
<keyword evidence="8" id="KW-0206">Cytoskeleton</keyword>
<keyword evidence="6 12" id="KW-0175">Coiled coil</keyword>
<organism evidence="14 15">
    <name type="scientific">Monosiga brevicollis</name>
    <name type="common">Choanoflagellate</name>
    <dbReference type="NCBI Taxonomy" id="81824"/>
    <lineage>
        <taxon>Eukaryota</taxon>
        <taxon>Choanoflagellata</taxon>
        <taxon>Craspedida</taxon>
        <taxon>Salpingoecidae</taxon>
        <taxon>Monosiga</taxon>
    </lineage>
</organism>
<proteinExistence type="inferred from homology"/>
<dbReference type="InterPro" id="IPR033585">
    <property type="entry name" value="DRC12-like"/>
</dbReference>
<dbReference type="eggNOG" id="ENOG502S1BN">
    <property type="taxonomic scope" value="Eukaryota"/>
</dbReference>
<dbReference type="GeneID" id="5892843"/>
<dbReference type="OMA" id="ICVNEME"/>
<dbReference type="PANTHER" id="PTHR28656">
    <property type="entry name" value="COILED-COIL DOMAIN-CONTAINING PROTEIN 153"/>
    <property type="match status" value="1"/>
</dbReference>
<dbReference type="RefSeq" id="XP_001747597.1">
    <property type="nucleotide sequence ID" value="XM_001747545.1"/>
</dbReference>
<evidence type="ECO:0000256" key="3">
    <source>
        <dbReference type="ARBA" id="ARBA00011248"/>
    </source>
</evidence>
<evidence type="ECO:0000256" key="13">
    <source>
        <dbReference type="SAM" id="MobiDB-lite"/>
    </source>
</evidence>
<comment type="subcellular location">
    <subcellularLocation>
        <location evidence="2">Cytoplasm</location>
        <location evidence="2">Cytoskeleton</location>
        <location evidence="2">Flagellum axoneme</location>
    </subcellularLocation>
</comment>
<evidence type="ECO:0000313" key="14">
    <source>
        <dbReference type="EMBL" id="EDQ87677.1"/>
    </source>
</evidence>
<keyword evidence="15" id="KW-1185">Reference proteome</keyword>
<comment type="similarity">
    <text evidence="10">Belongs to the DRC12 family.</text>
</comment>
<accession>A9V4A8</accession>
<evidence type="ECO:0000256" key="5">
    <source>
        <dbReference type="ARBA" id="ARBA00022846"/>
    </source>
</evidence>
<feature type="compositionally biased region" description="Polar residues" evidence="13">
    <location>
        <begin position="26"/>
        <end position="47"/>
    </location>
</feature>
<evidence type="ECO:0000256" key="10">
    <source>
        <dbReference type="ARBA" id="ARBA00044754"/>
    </source>
</evidence>
<dbReference type="KEGG" id="mbr:MONBRDRAFT_27099"/>
<evidence type="ECO:0000256" key="6">
    <source>
        <dbReference type="ARBA" id="ARBA00023054"/>
    </source>
</evidence>
<dbReference type="PANTHER" id="PTHR28656:SF1">
    <property type="entry name" value="COILED-COIL DOMAIN-CONTAINING PROTEIN 153"/>
    <property type="match status" value="1"/>
</dbReference>
<dbReference type="AlphaFoldDB" id="A9V4A8"/>
<evidence type="ECO:0000256" key="2">
    <source>
        <dbReference type="ARBA" id="ARBA00004611"/>
    </source>
</evidence>
<reference evidence="14 15" key="1">
    <citation type="journal article" date="2008" name="Nature">
        <title>The genome of the choanoflagellate Monosiga brevicollis and the origin of metazoans.</title>
        <authorList>
            <consortium name="JGI Sequencing"/>
            <person name="King N."/>
            <person name="Westbrook M.J."/>
            <person name="Young S.L."/>
            <person name="Kuo A."/>
            <person name="Abedin M."/>
            <person name="Chapman J."/>
            <person name="Fairclough S."/>
            <person name="Hellsten U."/>
            <person name="Isogai Y."/>
            <person name="Letunic I."/>
            <person name="Marr M."/>
            <person name="Pincus D."/>
            <person name="Putnam N."/>
            <person name="Rokas A."/>
            <person name="Wright K.J."/>
            <person name="Zuzow R."/>
            <person name="Dirks W."/>
            <person name="Good M."/>
            <person name="Goodstein D."/>
            <person name="Lemons D."/>
            <person name="Li W."/>
            <person name="Lyons J.B."/>
            <person name="Morris A."/>
            <person name="Nichols S."/>
            <person name="Richter D.J."/>
            <person name="Salamov A."/>
            <person name="Bork P."/>
            <person name="Lim W.A."/>
            <person name="Manning G."/>
            <person name="Miller W.T."/>
            <person name="McGinnis W."/>
            <person name="Shapiro H."/>
            <person name="Tjian R."/>
            <person name="Grigoriev I.V."/>
            <person name="Rokhsar D."/>
        </authorList>
    </citation>
    <scope>NUCLEOTIDE SEQUENCE [LARGE SCALE GENOMIC DNA]</scope>
    <source>
        <strain evidence="15">MX1 / ATCC 50154</strain>
    </source>
</reference>
<comment type="subunit">
    <text evidence="3">Component of the nexin-dynein regulatory complex (N-DRC).</text>
</comment>
<evidence type="ECO:0000256" key="8">
    <source>
        <dbReference type="ARBA" id="ARBA00023212"/>
    </source>
</evidence>
<feature type="region of interest" description="Disordered" evidence="13">
    <location>
        <begin position="23"/>
        <end position="50"/>
    </location>
</feature>
<keyword evidence="9" id="KW-0966">Cell projection</keyword>
<dbReference type="InParanoid" id="A9V4A8"/>
<evidence type="ECO:0000256" key="9">
    <source>
        <dbReference type="ARBA" id="ARBA00023273"/>
    </source>
</evidence>
<name>A9V4A8_MONBE</name>
<evidence type="ECO:0000256" key="11">
    <source>
        <dbReference type="ARBA" id="ARBA00044800"/>
    </source>
</evidence>
<evidence type="ECO:0000313" key="15">
    <source>
        <dbReference type="Proteomes" id="UP000001357"/>
    </source>
</evidence>
<evidence type="ECO:0000256" key="1">
    <source>
        <dbReference type="ARBA" id="ARBA00003029"/>
    </source>
</evidence>
<feature type="coiled-coil region" evidence="12">
    <location>
        <begin position="147"/>
        <end position="207"/>
    </location>
</feature>
<keyword evidence="4" id="KW-0963">Cytoplasm</keyword>
<evidence type="ECO:0000256" key="4">
    <source>
        <dbReference type="ARBA" id="ARBA00022490"/>
    </source>
</evidence>
<evidence type="ECO:0000256" key="7">
    <source>
        <dbReference type="ARBA" id="ARBA00023069"/>
    </source>
</evidence>
<evidence type="ECO:0000256" key="12">
    <source>
        <dbReference type="SAM" id="Coils"/>
    </source>
</evidence>
<dbReference type="Proteomes" id="UP000001357">
    <property type="component" value="Unassembled WGS sequence"/>
</dbReference>
<gene>
    <name evidence="14" type="ORF">MONBRDRAFT_27099</name>
</gene>
<comment type="function">
    <text evidence="1">Component of the nexin-dynein regulatory complex (N-DRC), a key regulator of ciliary/flagellar motility which maintains the alignment and integrity of the distal axoneme and regulates microtubule sliding in motile axonemes.</text>
</comment>
<keyword evidence="7" id="KW-0969">Cilium</keyword>
<protein>
    <recommendedName>
        <fullName evidence="11">Dynein regulatory complex protein 12</fullName>
    </recommendedName>
</protein>